<comment type="subcellular location">
    <subcellularLocation>
        <location evidence="1">Membrane</location>
    </subcellularLocation>
</comment>
<protein>
    <recommendedName>
        <fullName evidence="7">Major facilitator superfamily (MFS) profile domain-containing protein</fullName>
    </recommendedName>
</protein>
<evidence type="ECO:0000313" key="6">
    <source>
        <dbReference type="EnsemblPlants" id="EMT33333"/>
    </source>
</evidence>
<dbReference type="GO" id="GO:0016020">
    <property type="term" value="C:membrane"/>
    <property type="evidence" value="ECO:0007669"/>
    <property type="project" value="UniProtKB-SubCell"/>
</dbReference>
<evidence type="ECO:0000256" key="2">
    <source>
        <dbReference type="ARBA" id="ARBA00022448"/>
    </source>
</evidence>
<dbReference type="Pfam" id="PF00083">
    <property type="entry name" value="Sugar_tr"/>
    <property type="match status" value="1"/>
</dbReference>
<dbReference type="Gene3D" id="1.20.1250.20">
    <property type="entry name" value="MFS general substrate transporter like domains"/>
    <property type="match status" value="2"/>
</dbReference>
<dbReference type="InterPro" id="IPR005828">
    <property type="entry name" value="MFS_sugar_transport-like"/>
</dbReference>
<evidence type="ECO:0000256" key="4">
    <source>
        <dbReference type="ARBA" id="ARBA00022989"/>
    </source>
</evidence>
<dbReference type="AlphaFoldDB" id="N1R4B5"/>
<dbReference type="SUPFAM" id="SSF103473">
    <property type="entry name" value="MFS general substrate transporter"/>
    <property type="match status" value="2"/>
</dbReference>
<keyword evidence="4" id="KW-1133">Transmembrane helix</keyword>
<dbReference type="ExpressionAtlas" id="N1R4B5">
    <property type="expression patterns" value="baseline"/>
</dbReference>
<dbReference type="InterPro" id="IPR050814">
    <property type="entry name" value="Myo-inositol_Transporter"/>
</dbReference>
<keyword evidence="5" id="KW-0472">Membrane</keyword>
<evidence type="ECO:0000256" key="1">
    <source>
        <dbReference type="ARBA" id="ARBA00004370"/>
    </source>
</evidence>
<dbReference type="PANTHER" id="PTHR48020:SF49">
    <property type="entry name" value="SUGAR TRANSPORTER"/>
    <property type="match status" value="1"/>
</dbReference>
<evidence type="ECO:0000256" key="3">
    <source>
        <dbReference type="ARBA" id="ARBA00022692"/>
    </source>
</evidence>
<dbReference type="EnsemblPlants" id="EMT33333">
    <property type="protein sequence ID" value="EMT33333"/>
    <property type="gene ID" value="F775_43489"/>
</dbReference>
<dbReference type="InterPro" id="IPR036259">
    <property type="entry name" value="MFS_trans_sf"/>
</dbReference>
<organism evidence="6">
    <name type="scientific">Aegilops tauschii</name>
    <name type="common">Tausch's goatgrass</name>
    <name type="synonym">Aegilops squarrosa</name>
    <dbReference type="NCBI Taxonomy" id="37682"/>
    <lineage>
        <taxon>Eukaryota</taxon>
        <taxon>Viridiplantae</taxon>
        <taxon>Streptophyta</taxon>
        <taxon>Embryophyta</taxon>
        <taxon>Tracheophyta</taxon>
        <taxon>Spermatophyta</taxon>
        <taxon>Magnoliopsida</taxon>
        <taxon>Liliopsida</taxon>
        <taxon>Poales</taxon>
        <taxon>Poaceae</taxon>
        <taxon>BOP clade</taxon>
        <taxon>Pooideae</taxon>
        <taxon>Triticodae</taxon>
        <taxon>Triticeae</taxon>
        <taxon>Triticinae</taxon>
        <taxon>Aegilops</taxon>
    </lineage>
</organism>
<dbReference type="PANTHER" id="PTHR48020">
    <property type="entry name" value="PROTON MYO-INOSITOL COTRANSPORTER"/>
    <property type="match status" value="1"/>
</dbReference>
<proteinExistence type="predicted"/>
<keyword evidence="3" id="KW-0812">Transmembrane</keyword>
<accession>N1R4B5</accession>
<reference evidence="6" key="1">
    <citation type="submission" date="2015-06" db="UniProtKB">
        <authorList>
            <consortium name="EnsemblPlants"/>
        </authorList>
    </citation>
    <scope>IDENTIFICATION</scope>
</reference>
<name>N1R4B5_AEGTA</name>
<keyword evidence="2" id="KW-0813">Transport</keyword>
<evidence type="ECO:0008006" key="7">
    <source>
        <dbReference type="Google" id="ProtNLM"/>
    </source>
</evidence>
<dbReference type="GO" id="GO:0022857">
    <property type="term" value="F:transmembrane transporter activity"/>
    <property type="evidence" value="ECO:0007669"/>
    <property type="project" value="InterPro"/>
</dbReference>
<sequence>MGLRGAEPAALSGSMPSLPGFFGRQSRYLRMDDVALAPPPEHEEELGGGAVRAERRRSSTRYVFACSVFASLNSVLLGYDVGVMSGCILFIQRDLHITEVQQEISPAASRGSFTSFPEIFINLGILLGYISNYVFSGLPDHLGWRVMLAVGIVPSVSIVFALLVIPESPRWLVVQGRAAEAREIFPLRLRSQAAALGAAVNRVTSGTVAMSFLSVSRGMTVAGAFSAFAAISALSVVFVHRFVPETKGKTLEEIELLFGGGEGESASPGEVELGDSEHLLKDTGVIFEPAQAEVHGRDPGNGRVLFIGGGSTPLPTRVFTPVGVRYTANPHCKLSNPLLLLS</sequence>
<evidence type="ECO:0000256" key="5">
    <source>
        <dbReference type="ARBA" id="ARBA00023136"/>
    </source>
</evidence>